<evidence type="ECO:0000259" key="2">
    <source>
        <dbReference type="Pfam" id="PF07811"/>
    </source>
</evidence>
<keyword evidence="1" id="KW-0472">Membrane</keyword>
<proteinExistence type="predicted"/>
<evidence type="ECO:0000256" key="1">
    <source>
        <dbReference type="SAM" id="Phobius"/>
    </source>
</evidence>
<keyword evidence="4" id="KW-1185">Reference proteome</keyword>
<organism evidence="3 4">
    <name type="scientific">Nocardioides massiliensis</name>
    <dbReference type="NCBI Taxonomy" id="1325935"/>
    <lineage>
        <taxon>Bacteria</taxon>
        <taxon>Bacillati</taxon>
        <taxon>Actinomycetota</taxon>
        <taxon>Actinomycetes</taxon>
        <taxon>Propionibacteriales</taxon>
        <taxon>Nocardioidaceae</taxon>
        <taxon>Nocardioides</taxon>
    </lineage>
</organism>
<dbReference type="RefSeq" id="WP_068122892.1">
    <property type="nucleotide sequence ID" value="NZ_CCXJ01000611.1"/>
</dbReference>
<protein>
    <submittedName>
        <fullName evidence="3">Flp pilus assembly protein TadG</fullName>
    </submittedName>
</protein>
<name>A0ABT9NJT9_9ACTN</name>
<reference evidence="3 4" key="1">
    <citation type="submission" date="2023-07" db="EMBL/GenBank/DDBJ databases">
        <title>Sequencing the genomes of 1000 actinobacteria strains.</title>
        <authorList>
            <person name="Klenk H.-P."/>
        </authorList>
    </citation>
    <scope>NUCLEOTIDE SEQUENCE [LARGE SCALE GENOMIC DNA]</scope>
    <source>
        <strain evidence="3 4">GD13</strain>
    </source>
</reference>
<gene>
    <name evidence="3" type="ORF">J2S59_000462</name>
</gene>
<dbReference type="Proteomes" id="UP001240447">
    <property type="component" value="Unassembled WGS sequence"/>
</dbReference>
<feature type="domain" description="TadE-like" evidence="2">
    <location>
        <begin position="16"/>
        <end position="58"/>
    </location>
</feature>
<dbReference type="EMBL" id="JAUSQM010000001">
    <property type="protein sequence ID" value="MDP9820653.1"/>
    <property type="molecule type" value="Genomic_DNA"/>
</dbReference>
<evidence type="ECO:0000313" key="4">
    <source>
        <dbReference type="Proteomes" id="UP001240447"/>
    </source>
</evidence>
<sequence>MSGLLRRRHARSRDRGSMAVEVVLMIPVLVMFMLLVVAGGRYVTARADIEAVARDAARAASYERSDSAARIAAARAVDRGLADAADCDPPNFSGTRFEAGGVVVVRLNCRVRNQDLGLIGLGGSLPISADSAAPLETYRRTG</sequence>
<feature type="transmembrane region" description="Helical" evidence="1">
    <location>
        <begin position="20"/>
        <end position="43"/>
    </location>
</feature>
<comment type="caution">
    <text evidence="3">The sequence shown here is derived from an EMBL/GenBank/DDBJ whole genome shotgun (WGS) entry which is preliminary data.</text>
</comment>
<accession>A0ABT9NJT9</accession>
<keyword evidence="1" id="KW-1133">Transmembrane helix</keyword>
<dbReference type="InterPro" id="IPR012495">
    <property type="entry name" value="TadE-like_dom"/>
</dbReference>
<evidence type="ECO:0000313" key="3">
    <source>
        <dbReference type="EMBL" id="MDP9820653.1"/>
    </source>
</evidence>
<dbReference type="Pfam" id="PF07811">
    <property type="entry name" value="TadE"/>
    <property type="match status" value="1"/>
</dbReference>
<keyword evidence="1" id="KW-0812">Transmembrane</keyword>